<comment type="caution">
    <text evidence="1">The sequence shown here is derived from an EMBL/GenBank/DDBJ whole genome shotgun (WGS) entry which is preliminary data.</text>
</comment>
<dbReference type="GeneID" id="33561841"/>
<reference evidence="1 2" key="1">
    <citation type="submission" date="2016-07" db="EMBL/GenBank/DDBJ databases">
        <title>Pervasive Adenine N6-methylation of Active Genes in Fungi.</title>
        <authorList>
            <consortium name="DOE Joint Genome Institute"/>
            <person name="Mondo S.J."/>
            <person name="Dannebaum R.O."/>
            <person name="Kuo R.C."/>
            <person name="Labutti K."/>
            <person name="Haridas S."/>
            <person name="Kuo A."/>
            <person name="Salamov A."/>
            <person name="Ahrendt S.R."/>
            <person name="Lipzen A."/>
            <person name="Sullivan W."/>
            <person name="Andreopoulos W.B."/>
            <person name="Clum A."/>
            <person name="Lindquist E."/>
            <person name="Daum C."/>
            <person name="Ramamoorthy G.K."/>
            <person name="Gryganskyi A."/>
            <person name="Culley D."/>
            <person name="Magnuson J.K."/>
            <person name="James T.Y."/>
            <person name="O'Malley M.A."/>
            <person name="Stajich J.E."/>
            <person name="Spatafora J.W."/>
            <person name="Visel A."/>
            <person name="Grigoriev I.V."/>
        </authorList>
    </citation>
    <scope>NUCLEOTIDE SEQUENCE [LARGE SCALE GENOMIC DNA]</scope>
    <source>
        <strain evidence="1 2">NRRL 3116</strain>
    </source>
</reference>
<keyword evidence="2" id="KW-1185">Reference proteome</keyword>
<proteinExistence type="predicted"/>
<accession>A0A1Y2GVB4</accession>
<organism evidence="1 2">
    <name type="scientific">Lobosporangium transversale</name>
    <dbReference type="NCBI Taxonomy" id="64571"/>
    <lineage>
        <taxon>Eukaryota</taxon>
        <taxon>Fungi</taxon>
        <taxon>Fungi incertae sedis</taxon>
        <taxon>Mucoromycota</taxon>
        <taxon>Mortierellomycotina</taxon>
        <taxon>Mortierellomycetes</taxon>
        <taxon>Mortierellales</taxon>
        <taxon>Mortierellaceae</taxon>
        <taxon>Lobosporangium</taxon>
    </lineage>
</organism>
<dbReference type="InParanoid" id="A0A1Y2GVB4"/>
<evidence type="ECO:0000313" key="2">
    <source>
        <dbReference type="Proteomes" id="UP000193648"/>
    </source>
</evidence>
<dbReference type="EMBL" id="MCFF01000007">
    <property type="protein sequence ID" value="ORZ26246.1"/>
    <property type="molecule type" value="Genomic_DNA"/>
</dbReference>
<dbReference type="AlphaFoldDB" id="A0A1Y2GVB4"/>
<gene>
    <name evidence="1" type="ORF">BCR41DRAFT_219035</name>
</gene>
<dbReference type="RefSeq" id="XP_021884011.1">
    <property type="nucleotide sequence ID" value="XM_022019997.1"/>
</dbReference>
<name>A0A1Y2GVB4_9FUNG</name>
<evidence type="ECO:0000313" key="1">
    <source>
        <dbReference type="EMBL" id="ORZ26246.1"/>
    </source>
</evidence>
<sequence length="351" mass="39954">MFWSKIELSIIGTPWGISYKKFAATNSCPLDTTLMIWYLLHRSAGIELPMHVRDKPRNISNTKNVDKSLTIGGIFQNIVAAITRGEHHRARWLFCIELLNMSPEGQVDLFGSIDKTFLEPLKDVFSIQWRNRTTCSFKHCPKGEKDEEEDAVTKYIEGVAQGSSLTQDIIRSFGVNDTISPCNHIISSSDAQKIGAEKLEVQDIIDIDGRSSSPVYSCPGFRSTMEKSILKLPYMLSLTSHGRSFGRLCPPITLEVNDVEYRLGAVIFFWEEVTLHLLYLLKARHCIITGWQPTSWSGWIYLIFRQTIYLLRSLIFGTTRLKQLSLVIHTSLGLTHVPKIQIVPKPLERRK</sequence>
<dbReference type="OrthoDB" id="2448882at2759"/>
<protein>
    <submittedName>
        <fullName evidence="1">Uncharacterized protein</fullName>
    </submittedName>
</protein>
<dbReference type="Proteomes" id="UP000193648">
    <property type="component" value="Unassembled WGS sequence"/>
</dbReference>